<evidence type="ECO:0000256" key="4">
    <source>
        <dbReference type="ARBA" id="ARBA00023136"/>
    </source>
</evidence>
<keyword evidence="6" id="KW-0175">Coiled coil</keyword>
<dbReference type="GO" id="GO:0012505">
    <property type="term" value="C:endomembrane system"/>
    <property type="evidence" value="ECO:0007669"/>
    <property type="project" value="UniProtKB-SubCell"/>
</dbReference>
<comment type="caution">
    <text evidence="11">The sequence shown here is derived from an EMBL/GenBank/DDBJ whole genome shotgun (WGS) entry which is preliminary data.</text>
</comment>
<evidence type="ECO:0000256" key="8">
    <source>
        <dbReference type="SAM" id="Phobius"/>
    </source>
</evidence>
<protein>
    <submittedName>
        <fullName evidence="11">DgyrCDS9080</fullName>
    </submittedName>
</protein>
<evidence type="ECO:0000313" key="11">
    <source>
        <dbReference type="EMBL" id="CAD5120515.1"/>
    </source>
</evidence>
<feature type="transmembrane region" description="Helical" evidence="8">
    <location>
        <begin position="63"/>
        <end position="83"/>
    </location>
</feature>
<dbReference type="CDD" id="cd00167">
    <property type="entry name" value="SANT"/>
    <property type="match status" value="1"/>
</dbReference>
<feature type="domain" description="Myb-like" evidence="10">
    <location>
        <begin position="342"/>
        <end position="388"/>
    </location>
</feature>
<comment type="subcellular location">
    <subcellularLocation>
        <location evidence="5">Endomembrane system</location>
        <topology evidence="5">Single-pass membrane protein</topology>
    </subcellularLocation>
</comment>
<dbReference type="EMBL" id="CAJFCJ010000012">
    <property type="protein sequence ID" value="CAD5120515.1"/>
    <property type="molecule type" value="Genomic_DNA"/>
</dbReference>
<dbReference type="Pfam" id="PF23082">
    <property type="entry name" value="Myb_DNA-binding_2"/>
    <property type="match status" value="1"/>
</dbReference>
<dbReference type="OrthoDB" id="6287438at2759"/>
<dbReference type="SUPFAM" id="SSF46565">
    <property type="entry name" value="Chaperone J-domain"/>
    <property type="match status" value="1"/>
</dbReference>
<feature type="coiled-coil region" evidence="6">
    <location>
        <begin position="1157"/>
        <end position="1392"/>
    </location>
</feature>
<dbReference type="InterPro" id="IPR036869">
    <property type="entry name" value="J_dom_sf"/>
</dbReference>
<dbReference type="PROSITE" id="PS00636">
    <property type="entry name" value="DNAJ_1"/>
    <property type="match status" value="1"/>
</dbReference>
<keyword evidence="12" id="KW-1185">Reference proteome</keyword>
<evidence type="ECO:0000259" key="9">
    <source>
        <dbReference type="PROSITE" id="PS50076"/>
    </source>
</evidence>
<dbReference type="Proteomes" id="UP000549394">
    <property type="component" value="Unassembled WGS sequence"/>
</dbReference>
<organism evidence="11 12">
    <name type="scientific">Dimorphilus gyrociliatus</name>
    <dbReference type="NCBI Taxonomy" id="2664684"/>
    <lineage>
        <taxon>Eukaryota</taxon>
        <taxon>Metazoa</taxon>
        <taxon>Spiralia</taxon>
        <taxon>Lophotrochozoa</taxon>
        <taxon>Annelida</taxon>
        <taxon>Polychaeta</taxon>
        <taxon>Polychaeta incertae sedis</taxon>
        <taxon>Dinophilidae</taxon>
        <taxon>Dimorphilus</taxon>
    </lineage>
</organism>
<keyword evidence="3 8" id="KW-1133">Transmembrane helix</keyword>
<accession>A0A7I8VYD0</accession>
<feature type="transmembrane region" description="Helical" evidence="8">
    <location>
        <begin position="135"/>
        <end position="158"/>
    </location>
</feature>
<evidence type="ECO:0000259" key="10">
    <source>
        <dbReference type="PROSITE" id="PS50090"/>
    </source>
</evidence>
<dbReference type="InterPro" id="IPR001005">
    <property type="entry name" value="SANT/Myb"/>
</dbReference>
<feature type="coiled-coil region" evidence="6">
    <location>
        <begin position="159"/>
        <end position="207"/>
    </location>
</feature>
<feature type="coiled-coil region" evidence="6">
    <location>
        <begin position="97"/>
        <end position="128"/>
    </location>
</feature>
<feature type="coiled-coil region" evidence="6">
    <location>
        <begin position="1468"/>
        <end position="1530"/>
    </location>
</feature>
<sequence>MHPDKSKEEDAEVKFRQINAVYEILKDSEKRQVYDNVLDNGLPDWRQPLYYYRKVKKMGLGEILIILSLMTTAGHYIFLWTSYCEKKFVMQEITKPKKIKRDKKKKTKAEIEAEQEESEEKLTEDIEKSVEKPTLINLLPIAICIGLYSFLLSLPGVYNEAMARRRQLKEQELLRIEEQKRLEEEELKKIERRKASKKAKAEAMEQLLKRDFSNEYRAEPFSYVQLNTTDEEKEPKHETSGSSLPWNSHEISQLAKAMKKFPGGTLDRWEKIAYFLKRSVDDVSSMAKKVKQGVSTEALTSNEVIVKKRRAVATDDITVRDKEINEDQRYSKEKYICDEDVWTQNQQKILEWALANYPKTVKNRWEQISEQIPGKTKDQCISRVNNNALSRETTELLPIILKDDSTRRTLLQDPGFHEYLSSKPEVLAQLWMNAEDRELILQQEVLVNVMKRDDFKDAEEVENLKKIIPNRDILVYALLNPLIVNVIERDRELQESVMKDESMQTLIKINNDVREKLTSLNGPAYLCSLLREPEVCETLLNLPETKCRIDRVKNQEGQVEVTLPVLNYTKIEMDIFEKDVKRAMYTLNKNVYFTDKKMSTRKPGEDISYTAEDFSGDDHFRSKNLFRTLKDSESEKYALLSLKDVKNRGNISNNNYQSTTFFDDSLGVCDVLRSATAPSTRPRHLRANGEADADDGSAIEETEMIKAQQVKDAQAKIGAMEKELGEKSVQLEFITGEYERLKERSMMLEKVLQEKNDELREGLLTLVENGQINLTSSIVESEMKVKSMEIEIDKLKHDAESSKDSLNKTLKDNTELTRKLKEFTRQLMIEKSIVAQLMASRVDLEDALNNSFNERDQFKAELIKFEEKAMKMENQSQEILSSMESETLKLKKDYEEAVAQLKEDNRILMGEIVSSKSEAEARSCEMSQTRNLLNVANLEIEDLNRKLEFVTEDNLSNREELEKVMSEYDEKTKQVCIMKELIEKLKAEKERLSSDRFAFERDIERLSEELERTKDDIIENSRRLGDARNSSLESEKLYNNAQNMIISLQGDLRNVQSQIAAAEDEKKCLNSRLSKFTDQNKLLQKDNQRLKQQALTDQQILKEERKKISNMRGELNFLNDAQEKMRIELEMVQAAFDKEQNLHMSLREQYLLEEKQQAHLVEKIKNYEQEVSNLEQRIRQERLQMEQLRNENEKLIEESKNSFRKLEMCEDMLQREQNKYKHAIDNIREDFISDISHVKKDKQNMEDIVKSLREEVVDLKEQLRTKDLQIRSCYQSIGQMESEAKGRKELECQLMQSELELKESQTVIDNISEDLRNEREKHSVIAQQNDKLRMNIEQMKEGIKLVKEEYTKEVFLLRSELFELSNASREEINQLQNELNKSKTDLNITEASLLALQEVRETLSSKNTNFDKTIDALKKRLYQEISSRKLAEEHVKALRQQSSIGAYSQSVDESTQERMTPTAYKSLLDKIEQELQIEKEQNLQLKNKLNITETSSMTKESHIQTLELQITEITSENSTLKRKIDNIQNVQQSKSIPDQDLKNRLKLYEKERAVFFQSAQKLAVDLENNRALTNEKTKEIIKLEEYIISLKEQINNSKVFNNNLTETIYQQRNDEEIKLKLELRNSRLKSPSLKRNDSTNL</sequence>
<evidence type="ECO:0000256" key="7">
    <source>
        <dbReference type="SAM" id="MobiDB-lite"/>
    </source>
</evidence>
<dbReference type="Gene3D" id="1.10.10.60">
    <property type="entry name" value="Homeodomain-like"/>
    <property type="match status" value="2"/>
</dbReference>
<evidence type="ECO:0000256" key="1">
    <source>
        <dbReference type="ARBA" id="ARBA00022692"/>
    </source>
</evidence>
<dbReference type="SMART" id="SM00717">
    <property type="entry name" value="SANT"/>
    <property type="match status" value="2"/>
</dbReference>
<keyword evidence="1 8" id="KW-0812">Transmembrane</keyword>
<dbReference type="CDD" id="cd06257">
    <property type="entry name" value="DnaJ"/>
    <property type="match status" value="1"/>
</dbReference>
<dbReference type="InterPro" id="IPR001623">
    <property type="entry name" value="DnaJ_domain"/>
</dbReference>
<evidence type="ECO:0000256" key="6">
    <source>
        <dbReference type="SAM" id="Coils"/>
    </source>
</evidence>
<dbReference type="PANTHER" id="PTHR44653:SF2">
    <property type="entry name" value="DNAJ HOMOLOG SUBFAMILY C MEMBER 1"/>
    <property type="match status" value="1"/>
</dbReference>
<dbReference type="InterPro" id="IPR052606">
    <property type="entry name" value="DnaJ_domain_protein"/>
</dbReference>
<dbReference type="PANTHER" id="PTHR44653">
    <property type="entry name" value="DNAJ HOMOLOG SUBFAMILY C MEMBER 1"/>
    <property type="match status" value="1"/>
</dbReference>
<evidence type="ECO:0000256" key="2">
    <source>
        <dbReference type="ARBA" id="ARBA00022729"/>
    </source>
</evidence>
<name>A0A7I8VYD0_9ANNE</name>
<evidence type="ECO:0000256" key="5">
    <source>
        <dbReference type="ARBA" id="ARBA00037847"/>
    </source>
</evidence>
<dbReference type="PROSITE" id="PS50076">
    <property type="entry name" value="DNAJ_2"/>
    <property type="match status" value="1"/>
</dbReference>
<feature type="region of interest" description="Disordered" evidence="7">
    <location>
        <begin position="227"/>
        <end position="246"/>
    </location>
</feature>
<reference evidence="11 12" key="1">
    <citation type="submission" date="2020-08" db="EMBL/GenBank/DDBJ databases">
        <authorList>
            <person name="Hejnol A."/>
        </authorList>
    </citation>
    <scope>NUCLEOTIDE SEQUENCE [LARGE SCALE GENOMIC DNA]</scope>
</reference>
<feature type="domain" description="J" evidence="9">
    <location>
        <begin position="1"/>
        <end position="38"/>
    </location>
</feature>
<proteinExistence type="predicted"/>
<keyword evidence="4 8" id="KW-0472">Membrane</keyword>
<evidence type="ECO:0000256" key="3">
    <source>
        <dbReference type="ARBA" id="ARBA00022989"/>
    </source>
</evidence>
<dbReference type="InterPro" id="IPR009057">
    <property type="entry name" value="Homeodomain-like_sf"/>
</dbReference>
<dbReference type="Pfam" id="PF00249">
    <property type="entry name" value="Myb_DNA-binding"/>
    <property type="match status" value="1"/>
</dbReference>
<feature type="coiled-coil region" evidence="6">
    <location>
        <begin position="738"/>
        <end position="1121"/>
    </location>
</feature>
<keyword evidence="2" id="KW-0732">Signal</keyword>
<dbReference type="InterPro" id="IPR018253">
    <property type="entry name" value="DnaJ_domain_CS"/>
</dbReference>
<dbReference type="PROSITE" id="PS50090">
    <property type="entry name" value="MYB_LIKE"/>
    <property type="match status" value="1"/>
</dbReference>
<gene>
    <name evidence="11" type="ORF">DGYR_LOCUS8605</name>
</gene>
<dbReference type="Pfam" id="PF00226">
    <property type="entry name" value="DnaJ"/>
    <property type="match status" value="1"/>
</dbReference>
<dbReference type="Gene3D" id="1.10.287.110">
    <property type="entry name" value="DnaJ domain"/>
    <property type="match status" value="1"/>
</dbReference>
<dbReference type="SUPFAM" id="SSF46689">
    <property type="entry name" value="Homeodomain-like"/>
    <property type="match status" value="2"/>
</dbReference>
<evidence type="ECO:0000313" key="12">
    <source>
        <dbReference type="Proteomes" id="UP000549394"/>
    </source>
</evidence>